<reference evidence="1 2" key="1">
    <citation type="journal article" date="2016" name="Genome Announc.">
        <title>Draft Genome Sequence of the Thermotolerant Cyanobacterium Desertifilum sp. IPPAS B-1220.</title>
        <authorList>
            <person name="Mironov K.S."/>
            <person name="Sinetova M.A."/>
            <person name="Bolatkhan K."/>
            <person name="Zayadan B.K."/>
            <person name="Ustinova V.V."/>
            <person name="Kupriyanova E.V."/>
            <person name="Skrypnik A.N."/>
            <person name="Gogoleva N.E."/>
            <person name="Gogolev Y.V."/>
            <person name="Los D.A."/>
        </authorList>
    </citation>
    <scope>NUCLEOTIDE SEQUENCE [LARGE SCALE GENOMIC DNA]</scope>
    <source>
        <strain evidence="1 2">IPPAS B-1220</strain>
    </source>
</reference>
<name>A0ACD5GNK2_9CYAN</name>
<organism evidence="1 2">
    <name type="scientific">Desertifilum tharense IPPAS B-1220</name>
    <dbReference type="NCBI Taxonomy" id="1781255"/>
    <lineage>
        <taxon>Bacteria</taxon>
        <taxon>Bacillati</taxon>
        <taxon>Cyanobacteriota</taxon>
        <taxon>Cyanophyceae</taxon>
        <taxon>Desertifilales</taxon>
        <taxon>Desertifilaceae</taxon>
        <taxon>Desertifilum</taxon>
    </lineage>
</organism>
<protein>
    <submittedName>
        <fullName evidence="1">Uncharacterized protein</fullName>
    </submittedName>
</protein>
<gene>
    <name evidence="1" type="ORF">BH720_022065</name>
</gene>
<dbReference type="EMBL" id="CP182909">
    <property type="protein sequence ID" value="XPM62411.1"/>
    <property type="molecule type" value="Genomic_DNA"/>
</dbReference>
<evidence type="ECO:0000313" key="2">
    <source>
        <dbReference type="Proteomes" id="UP000095472"/>
    </source>
</evidence>
<sequence length="91" mass="10547">MRQRLQHQGVQIRTFNLDSWEAELANLYHLCCISFRSNFLYTPISQAEFIAQYQPILPYLKPEFFSLPNASSKPLAFCLLSPTICKLPKIP</sequence>
<accession>A0ACD5GNK2</accession>
<dbReference type="Proteomes" id="UP000095472">
    <property type="component" value="Chromosome"/>
</dbReference>
<keyword evidence="2" id="KW-1185">Reference proteome</keyword>
<proteinExistence type="predicted"/>
<evidence type="ECO:0000313" key="1">
    <source>
        <dbReference type="EMBL" id="XPM62411.1"/>
    </source>
</evidence>